<keyword evidence="2" id="KW-0963">Cytoplasm</keyword>
<proteinExistence type="predicted"/>
<dbReference type="InterPro" id="IPR023439">
    <property type="entry name" value="Mal_deCO2ase/Cit_lyase_ACP"/>
</dbReference>
<dbReference type="PIRSF" id="PIRSF002736">
    <property type="entry name" value="Citrt_lyas_gamma"/>
    <property type="match status" value="1"/>
</dbReference>
<dbReference type="AlphaFoldDB" id="A0A6L5YA59"/>
<reference evidence="5 6" key="1">
    <citation type="submission" date="2019-08" db="EMBL/GenBank/DDBJ databases">
        <title>In-depth cultivation of the pig gut microbiome towards novel bacterial diversity and tailored functional studies.</title>
        <authorList>
            <person name="Wylensek D."/>
            <person name="Hitch T.C.A."/>
            <person name="Clavel T."/>
        </authorList>
    </citation>
    <scope>NUCLEOTIDE SEQUENCE [LARGE SCALE GENOMIC DNA]</scope>
    <source>
        <strain evidence="5 6">SM-530-WT-4B</strain>
    </source>
</reference>
<organism evidence="5 6">
    <name type="scientific">Pyramidobacter porci</name>
    <dbReference type="NCBI Taxonomy" id="2605789"/>
    <lineage>
        <taxon>Bacteria</taxon>
        <taxon>Thermotogati</taxon>
        <taxon>Synergistota</taxon>
        <taxon>Synergistia</taxon>
        <taxon>Synergistales</taxon>
        <taxon>Dethiosulfovibrionaceae</taxon>
        <taxon>Pyramidobacter</taxon>
    </lineage>
</organism>
<dbReference type="EC" id="4.1.3.6" evidence="5"/>
<evidence type="ECO:0000313" key="6">
    <source>
        <dbReference type="Proteomes" id="UP000473699"/>
    </source>
</evidence>
<evidence type="ECO:0000256" key="1">
    <source>
        <dbReference type="ARBA" id="ARBA00004496"/>
    </source>
</evidence>
<comment type="caution">
    <text evidence="5">The sequence shown here is derived from an EMBL/GenBank/DDBJ whole genome shotgun (WGS) entry which is preliminary data.</text>
</comment>
<dbReference type="EMBL" id="VUNH01000003">
    <property type="protein sequence ID" value="MST55071.1"/>
    <property type="molecule type" value="Genomic_DNA"/>
</dbReference>
<dbReference type="Pfam" id="PF06857">
    <property type="entry name" value="ACP"/>
    <property type="match status" value="1"/>
</dbReference>
<keyword evidence="3 4" id="KW-0597">Phosphoprotein</keyword>
<protein>
    <submittedName>
        <fullName evidence="5">Citrate lyase acyl carrier protein</fullName>
        <ecNumber evidence="5">4.1.3.6</ecNumber>
    </submittedName>
</protein>
<keyword evidence="5" id="KW-0456">Lyase</keyword>
<dbReference type="GO" id="GO:0005737">
    <property type="term" value="C:cytoplasm"/>
    <property type="evidence" value="ECO:0007669"/>
    <property type="project" value="UniProtKB-SubCell"/>
</dbReference>
<dbReference type="InterPro" id="IPR006495">
    <property type="entry name" value="CitD"/>
</dbReference>
<evidence type="ECO:0000256" key="4">
    <source>
        <dbReference type="PIRSR" id="PIRSR002736-50"/>
    </source>
</evidence>
<accession>A0A6L5YA59</accession>
<feature type="modified residue" description="O-(phosphoribosyl dephospho-coenzyme A)serine" evidence="4">
    <location>
        <position position="14"/>
    </location>
</feature>
<dbReference type="NCBIfam" id="NF009726">
    <property type="entry name" value="PRK13253.1"/>
    <property type="match status" value="1"/>
</dbReference>
<evidence type="ECO:0000256" key="3">
    <source>
        <dbReference type="ARBA" id="ARBA00022553"/>
    </source>
</evidence>
<evidence type="ECO:0000313" key="5">
    <source>
        <dbReference type="EMBL" id="MST55071.1"/>
    </source>
</evidence>
<keyword evidence="6" id="KW-1185">Reference proteome</keyword>
<sequence length="90" mass="9769">MEIRRKSVAGTLESSDVLVEIEPGRGVTVELESVVTAQFGALIEKTVREVLKGFAVENASLRVVDRGALDCTIRARVETAIKRAAAEEEK</sequence>
<evidence type="ECO:0000256" key="2">
    <source>
        <dbReference type="ARBA" id="ARBA00022490"/>
    </source>
</evidence>
<dbReference type="GO" id="GO:0008815">
    <property type="term" value="F:citrate (pro-3S)-lyase activity"/>
    <property type="evidence" value="ECO:0007669"/>
    <property type="project" value="UniProtKB-EC"/>
</dbReference>
<dbReference type="NCBIfam" id="TIGR01608">
    <property type="entry name" value="citD"/>
    <property type="match status" value="1"/>
</dbReference>
<dbReference type="Proteomes" id="UP000473699">
    <property type="component" value="Unassembled WGS sequence"/>
</dbReference>
<dbReference type="RefSeq" id="WP_154528188.1">
    <property type="nucleotide sequence ID" value="NZ_JAXDZJ010000006.1"/>
</dbReference>
<gene>
    <name evidence="5" type="primary">citD</name>
    <name evidence="5" type="ORF">FYJ74_03280</name>
</gene>
<name>A0A6L5YA59_9BACT</name>
<comment type="subcellular location">
    <subcellularLocation>
        <location evidence="1">Cytoplasm</location>
    </subcellularLocation>
</comment>